<dbReference type="InterPro" id="IPR008972">
    <property type="entry name" value="Cupredoxin"/>
</dbReference>
<dbReference type="InParanoid" id="A0A1X7V7M8"/>
<dbReference type="KEGG" id="aqu:109580991"/>
<keyword evidence="2" id="KW-0472">Membrane</keyword>
<evidence type="ECO:0000259" key="5">
    <source>
        <dbReference type="PROSITE" id="PS51485"/>
    </source>
</evidence>
<reference evidence="7" key="1">
    <citation type="journal article" date="2010" name="Nature">
        <title>The Amphimedon queenslandica genome and the evolution of animal complexity.</title>
        <authorList>
            <person name="Srivastava M."/>
            <person name="Simakov O."/>
            <person name="Chapman J."/>
            <person name="Fahey B."/>
            <person name="Gauthier M.E."/>
            <person name="Mitros T."/>
            <person name="Richards G.S."/>
            <person name="Conaco C."/>
            <person name="Dacre M."/>
            <person name="Hellsten U."/>
            <person name="Larroux C."/>
            <person name="Putnam N.H."/>
            <person name="Stanke M."/>
            <person name="Adamska M."/>
            <person name="Darling A."/>
            <person name="Degnan S.M."/>
            <person name="Oakley T.H."/>
            <person name="Plachetzki D.C."/>
            <person name="Zhai Y."/>
            <person name="Adamski M."/>
            <person name="Calcino A."/>
            <person name="Cummins S.F."/>
            <person name="Goodstein D.M."/>
            <person name="Harris C."/>
            <person name="Jackson D.J."/>
            <person name="Leys S.P."/>
            <person name="Shu S."/>
            <person name="Woodcroft B.J."/>
            <person name="Vervoort M."/>
            <person name="Kosik K.S."/>
            <person name="Manning G."/>
            <person name="Degnan B.M."/>
            <person name="Rokhsar D.S."/>
        </authorList>
    </citation>
    <scope>NUCLEOTIDE SEQUENCE [LARGE SCALE GENOMIC DNA]</scope>
</reference>
<keyword evidence="2" id="KW-1133">Transmembrane helix</keyword>
<dbReference type="SUPFAM" id="SSF49503">
    <property type="entry name" value="Cupredoxins"/>
    <property type="match status" value="1"/>
</dbReference>
<evidence type="ECO:0000313" key="7">
    <source>
        <dbReference type="Proteomes" id="UP000007879"/>
    </source>
</evidence>
<evidence type="ECO:0000256" key="3">
    <source>
        <dbReference type="SAM" id="SignalP"/>
    </source>
</evidence>
<dbReference type="SMART" id="SM00754">
    <property type="entry name" value="CHRD"/>
    <property type="match status" value="1"/>
</dbReference>
<gene>
    <name evidence="6" type="primary">109580991</name>
</gene>
<sequence>MEKFLFLCLSFHLLVSLSLGEVELICPAVLTGSEYTSLTPGPRSIAFRETIPRPGSPFRVSIYRGSTECVFLDHIPYQRGSSTYYMTVDIPNISCTRSNNCRLVLRQIDTTSNGYCQYPNGCNVYNSTTQITVRGTSTSCSGVRRRPAVMYNWPYDPTQLYTATIRSGTSSSRAAGQFVLIGSNLIYNISMTVPFTGSGRGVSLRFSYYPTTERMEVISTLSNVNVEKGWTSGTWSGLSDNERRLFKNGLIFIDIVADSTTITGQILPAGNTGAADNRYGSEYGSYTSGGWFTGNPFTGPMATATFFSSPSGRPCTNSRYFGCMLSTLNNGGGTAAVSLTSNRIVFNIQLFNVSNINNINIMGLATQAIDLMSYLSNGNMVTGVMDISDLQQNRLTSGLSTLSVSTSAGQLSCGIEEGMISMLTSGVEVPPVGVATNGSGSAFLSISVSGDIKLQVTLNGLTSSLLNSHLHGPAPLGLATSSIPYDLSSKISGKNGSSWNINTVLKNISASELRYFKEGLFYLNMHTTANPSGELRGQVSVIGDWVCPSTGALTNQCKYISLMLSGAALADNTNNNMKPAGTGAAIIDRVGRIQFSISLMNVPDATVQFMLTSPGGVLITSNNFQTSPNRDNVKELMGYYPANFDDVLSDDVINYAKAGRLGFNVTTPTYPGGIMYGSIPSIDTSGCGQDQYVIKVGGENGWSQGQRYLPIRILQGDSLNFEFQSPDNVYLMENKNRYDGCVFSTATLLFDRPGTYSYTPPATGTYYFASNSSCQGQPPMKIPVYAAEATVSVMDSSTCSQSLYSYTVDQRYTNEGSPAGTIAASVIGAIMGVILVVTVIVVTVIMIMRGKSDSADLPAKA</sequence>
<evidence type="ECO:0000256" key="1">
    <source>
        <dbReference type="PROSITE-ProRule" id="PRU00230"/>
    </source>
</evidence>
<feature type="chain" id="PRO_5012191827" description="CHRD domain-containing protein" evidence="3">
    <location>
        <begin position="21"/>
        <end position="861"/>
    </location>
</feature>
<keyword evidence="7" id="KW-1185">Reference proteome</keyword>
<evidence type="ECO:0000256" key="2">
    <source>
        <dbReference type="SAM" id="Phobius"/>
    </source>
</evidence>
<dbReference type="Gene3D" id="2.60.40.420">
    <property type="entry name" value="Cupredoxins - blue copper proteins"/>
    <property type="match status" value="1"/>
</dbReference>
<dbReference type="Pfam" id="PF07452">
    <property type="entry name" value="CHRD"/>
    <property type="match status" value="1"/>
</dbReference>
<keyword evidence="1" id="KW-0217">Developmental protein</keyword>
<evidence type="ECO:0000313" key="6">
    <source>
        <dbReference type="EnsemblMetazoa" id="Aqu2.1.36290_001"/>
    </source>
</evidence>
<dbReference type="GO" id="GO:0009055">
    <property type="term" value="F:electron transfer activity"/>
    <property type="evidence" value="ECO:0007669"/>
    <property type="project" value="InterPro"/>
</dbReference>
<dbReference type="EnsemblMetazoa" id="XM_019994671.1">
    <property type="protein sequence ID" value="XP_019850230.1"/>
    <property type="gene ID" value="LOC109580991"/>
</dbReference>
<name>A0A1X7V7M8_AMPQE</name>
<protein>
    <recommendedName>
        <fullName evidence="8">CHRD domain-containing protein</fullName>
    </recommendedName>
</protein>
<dbReference type="EnsemblMetazoa" id="Aqu2.1.36290_001">
    <property type="protein sequence ID" value="Aqu2.1.36290_001"/>
    <property type="gene ID" value="Aqu2.1.36290"/>
</dbReference>
<proteinExistence type="predicted"/>
<dbReference type="PROSITE" id="PS51485">
    <property type="entry name" value="PHYTOCYANIN"/>
    <property type="match status" value="1"/>
</dbReference>
<dbReference type="PROSITE" id="PS50933">
    <property type="entry name" value="CHRD"/>
    <property type="match status" value="1"/>
</dbReference>
<dbReference type="AlphaFoldDB" id="A0A1X7V7M8"/>
<accession>A0A1X7V7M8</accession>
<reference evidence="6" key="2">
    <citation type="submission" date="2017-05" db="UniProtKB">
        <authorList>
            <consortium name="EnsemblMetazoa"/>
        </authorList>
    </citation>
    <scope>IDENTIFICATION</scope>
</reference>
<feature type="signal peptide" evidence="3">
    <location>
        <begin position="1"/>
        <end position="20"/>
    </location>
</feature>
<dbReference type="OrthoDB" id="10259572at2759"/>
<feature type="domain" description="CHRD" evidence="4">
    <location>
        <begin position="415"/>
        <end position="544"/>
    </location>
</feature>
<organism evidence="6">
    <name type="scientific">Amphimedon queenslandica</name>
    <name type="common">Sponge</name>
    <dbReference type="NCBI Taxonomy" id="400682"/>
    <lineage>
        <taxon>Eukaryota</taxon>
        <taxon>Metazoa</taxon>
        <taxon>Porifera</taxon>
        <taxon>Demospongiae</taxon>
        <taxon>Heteroscleromorpha</taxon>
        <taxon>Haplosclerida</taxon>
        <taxon>Niphatidae</taxon>
        <taxon>Amphimedon</taxon>
    </lineage>
</organism>
<keyword evidence="2" id="KW-0812">Transmembrane</keyword>
<evidence type="ECO:0000259" key="4">
    <source>
        <dbReference type="PROSITE" id="PS50933"/>
    </source>
</evidence>
<dbReference type="Proteomes" id="UP000007879">
    <property type="component" value="Unassembled WGS sequence"/>
</dbReference>
<feature type="domain" description="Phytocyanin" evidence="5">
    <location>
        <begin position="692"/>
        <end position="788"/>
    </location>
</feature>
<feature type="transmembrane region" description="Helical" evidence="2">
    <location>
        <begin position="822"/>
        <end position="847"/>
    </location>
</feature>
<keyword evidence="3" id="KW-0732">Signal</keyword>
<dbReference type="InterPro" id="IPR010895">
    <property type="entry name" value="CHRD"/>
</dbReference>
<dbReference type="InterPro" id="IPR003245">
    <property type="entry name" value="Phytocyanin_dom"/>
</dbReference>
<evidence type="ECO:0008006" key="8">
    <source>
        <dbReference type="Google" id="ProtNLM"/>
    </source>
</evidence>